<proteinExistence type="predicted"/>
<evidence type="ECO:0000256" key="1">
    <source>
        <dbReference type="SAM" id="SignalP"/>
    </source>
</evidence>
<protein>
    <submittedName>
        <fullName evidence="2">Uncharacterized protein</fullName>
    </submittedName>
</protein>
<organism evidence="2 3">
    <name type="scientific">Trichonephila clavipes</name>
    <name type="common">Golden silk orbweaver</name>
    <name type="synonym">Nephila clavipes</name>
    <dbReference type="NCBI Taxonomy" id="2585209"/>
    <lineage>
        <taxon>Eukaryota</taxon>
        <taxon>Metazoa</taxon>
        <taxon>Ecdysozoa</taxon>
        <taxon>Arthropoda</taxon>
        <taxon>Chelicerata</taxon>
        <taxon>Arachnida</taxon>
        <taxon>Araneae</taxon>
        <taxon>Araneomorphae</taxon>
        <taxon>Entelegynae</taxon>
        <taxon>Araneoidea</taxon>
        <taxon>Nephilidae</taxon>
        <taxon>Trichonephila</taxon>
    </lineage>
</organism>
<sequence>MLNFPYLITSCLNFPVVTAKCLGGPPIDHDRRNVHPGFKATQGLLAMDLLILNHSRMLKIKHELAPFKLSYNANVRTLSLGRFNVHLSLQTLGFQRYHDSAETTSTMCILTMTTRLPWSTCYPK</sequence>
<feature type="chain" id="PRO_5036462311" evidence="1">
    <location>
        <begin position="20"/>
        <end position="124"/>
    </location>
</feature>
<keyword evidence="1" id="KW-0732">Signal</keyword>
<evidence type="ECO:0000313" key="3">
    <source>
        <dbReference type="Proteomes" id="UP000887159"/>
    </source>
</evidence>
<evidence type="ECO:0000313" key="2">
    <source>
        <dbReference type="EMBL" id="GFY18386.1"/>
    </source>
</evidence>
<comment type="caution">
    <text evidence="2">The sequence shown here is derived from an EMBL/GenBank/DDBJ whole genome shotgun (WGS) entry which is preliminary data.</text>
</comment>
<accession>A0A8X6SRU9</accession>
<gene>
    <name evidence="2" type="ORF">TNCV_2396151</name>
</gene>
<dbReference type="Proteomes" id="UP000887159">
    <property type="component" value="Unassembled WGS sequence"/>
</dbReference>
<dbReference type="AlphaFoldDB" id="A0A8X6SRU9"/>
<reference evidence="2" key="1">
    <citation type="submission" date="2020-08" db="EMBL/GenBank/DDBJ databases">
        <title>Multicomponent nature underlies the extraordinary mechanical properties of spider dragline silk.</title>
        <authorList>
            <person name="Kono N."/>
            <person name="Nakamura H."/>
            <person name="Mori M."/>
            <person name="Yoshida Y."/>
            <person name="Ohtoshi R."/>
            <person name="Malay A.D."/>
            <person name="Moran D.A.P."/>
            <person name="Tomita M."/>
            <person name="Numata K."/>
            <person name="Arakawa K."/>
        </authorList>
    </citation>
    <scope>NUCLEOTIDE SEQUENCE</scope>
</reference>
<keyword evidence="3" id="KW-1185">Reference proteome</keyword>
<feature type="signal peptide" evidence="1">
    <location>
        <begin position="1"/>
        <end position="19"/>
    </location>
</feature>
<dbReference type="EMBL" id="BMAU01021349">
    <property type="protein sequence ID" value="GFY18386.1"/>
    <property type="molecule type" value="Genomic_DNA"/>
</dbReference>
<name>A0A8X6SRU9_TRICX</name>